<feature type="domain" description="LytR/CpsA/Psr regulator C-terminal" evidence="2">
    <location>
        <begin position="98"/>
        <end position="167"/>
    </location>
</feature>
<name>A0A8J3AEC7_9ACTN</name>
<proteinExistence type="predicted"/>
<comment type="caution">
    <text evidence="3">The sequence shown here is derived from an EMBL/GenBank/DDBJ whole genome shotgun (WGS) entry which is preliminary data.</text>
</comment>
<reference evidence="3" key="1">
    <citation type="journal article" date="2014" name="Int. J. Syst. Evol. Microbiol.">
        <title>Complete genome sequence of Corynebacterium casei LMG S-19264T (=DSM 44701T), isolated from a smear-ripened cheese.</title>
        <authorList>
            <consortium name="US DOE Joint Genome Institute (JGI-PGF)"/>
            <person name="Walter F."/>
            <person name="Albersmeier A."/>
            <person name="Kalinowski J."/>
            <person name="Ruckert C."/>
        </authorList>
    </citation>
    <scope>NUCLEOTIDE SEQUENCE</scope>
    <source>
        <strain evidence="3">CGMCC 1.14988</strain>
    </source>
</reference>
<reference evidence="3" key="2">
    <citation type="submission" date="2020-09" db="EMBL/GenBank/DDBJ databases">
        <authorList>
            <person name="Sun Q."/>
            <person name="Zhou Y."/>
        </authorList>
    </citation>
    <scope>NUCLEOTIDE SEQUENCE</scope>
    <source>
        <strain evidence="3">CGMCC 1.14988</strain>
    </source>
</reference>
<dbReference type="EMBL" id="BMHA01000007">
    <property type="protein sequence ID" value="GGI06875.1"/>
    <property type="molecule type" value="Genomic_DNA"/>
</dbReference>
<protein>
    <recommendedName>
        <fullName evidence="2">LytR/CpsA/Psr regulator C-terminal domain-containing protein</fullName>
    </recommendedName>
</protein>
<evidence type="ECO:0000313" key="3">
    <source>
        <dbReference type="EMBL" id="GGI06875.1"/>
    </source>
</evidence>
<evidence type="ECO:0000259" key="2">
    <source>
        <dbReference type="Pfam" id="PF13399"/>
    </source>
</evidence>
<dbReference type="RefSeq" id="WP_130649126.1">
    <property type="nucleotide sequence ID" value="NZ_BMHA01000007.1"/>
</dbReference>
<evidence type="ECO:0000256" key="1">
    <source>
        <dbReference type="SAM" id="MobiDB-lite"/>
    </source>
</evidence>
<feature type="region of interest" description="Disordered" evidence="1">
    <location>
        <begin position="1"/>
        <end position="27"/>
    </location>
</feature>
<dbReference type="AlphaFoldDB" id="A0A8J3AEC7"/>
<feature type="compositionally biased region" description="Basic residues" evidence="1">
    <location>
        <begin position="17"/>
        <end position="27"/>
    </location>
</feature>
<dbReference type="Pfam" id="PF13399">
    <property type="entry name" value="LytR_C"/>
    <property type="match status" value="1"/>
</dbReference>
<organism evidence="3 4">
    <name type="scientific">Egicoccus halophilus</name>
    <dbReference type="NCBI Taxonomy" id="1670830"/>
    <lineage>
        <taxon>Bacteria</taxon>
        <taxon>Bacillati</taxon>
        <taxon>Actinomycetota</taxon>
        <taxon>Nitriliruptoria</taxon>
        <taxon>Egicoccales</taxon>
        <taxon>Egicoccaceae</taxon>
        <taxon>Egicoccus</taxon>
    </lineage>
</organism>
<dbReference type="InterPro" id="IPR027381">
    <property type="entry name" value="LytR/CpsA/Psr_C"/>
</dbReference>
<accession>A0A8J3AEC7</accession>
<dbReference type="Proteomes" id="UP000650511">
    <property type="component" value="Unassembled WGS sequence"/>
</dbReference>
<sequence>MDRDGAGWTHRTASAAQRRRLRRRARRPGSSLLRALAKVAGLAALGTLAATAIGATSLGPVTLPVVDLDPSGVATPAAVASREPIVRLVTGDVHATDATTLRDAGFTVFTVDATAQPGSVTRILVHRDGADALVVAADLRDVLRRGVIERGENLGDGVDLTVVLGADDRDGRR</sequence>
<evidence type="ECO:0000313" key="4">
    <source>
        <dbReference type="Proteomes" id="UP000650511"/>
    </source>
</evidence>
<keyword evidence="4" id="KW-1185">Reference proteome</keyword>
<gene>
    <name evidence="3" type="ORF">GCM10011354_21280</name>
</gene>